<dbReference type="EMBL" id="JAQSKY010000037">
    <property type="protein sequence ID" value="MDS7903164.1"/>
    <property type="molecule type" value="Genomic_DNA"/>
</dbReference>
<protein>
    <submittedName>
        <fullName evidence="3">Succinate dehydrogenase flavoprotein subunit</fullName>
    </submittedName>
</protein>
<organism evidence="1 4">
    <name type="scientific">Klebsiella michiganensis</name>
    <dbReference type="NCBI Taxonomy" id="1134687"/>
    <lineage>
        <taxon>Bacteria</taxon>
        <taxon>Pseudomonadati</taxon>
        <taxon>Pseudomonadota</taxon>
        <taxon>Gammaproteobacteria</taxon>
        <taxon>Enterobacterales</taxon>
        <taxon>Enterobacteriaceae</taxon>
        <taxon>Klebsiella/Raoultella group</taxon>
        <taxon>Klebsiella</taxon>
    </lineage>
</organism>
<reference evidence="1 4" key="1">
    <citation type="submission" date="2014-01" db="EMBL/GenBank/DDBJ databases">
        <title>The Genome Sequence of Klebsiella oxytoca MGH 27.</title>
        <authorList>
            <consortium name="The Broad Institute Genomics Platform"/>
            <consortium name="The Broad Institute Genome Sequencing Center for Infectious Disease"/>
            <person name="Murphy C."/>
            <person name="Cosimi L."/>
            <person name="Cerqueira G."/>
            <person name="Feldgarden M."/>
            <person name="Earl A."/>
            <person name="Hung D."/>
            <person name="Onderdonk A.B."/>
            <person name="Ferraro M.J."/>
            <person name="Hooper D."/>
            <person name="Dekker J."/>
            <person name="O'Brien T."/>
            <person name="Huang S."/>
            <person name="Quan V."/>
            <person name="Ernst C."/>
            <person name="Delaney M."/>
            <person name="DuBois A."/>
            <person name="Kim D.S."/>
            <person name="Young S.K."/>
            <person name="Zeng Q."/>
            <person name="Gargeya S."/>
            <person name="Fitzgerald M."/>
            <person name="Abouelleil A."/>
            <person name="Alvarado L."/>
            <person name="Berlin A.M."/>
            <person name="Chapman S.B."/>
            <person name="Gainer-Dewar J."/>
            <person name="Goldberg J."/>
            <person name="Gnerre S."/>
            <person name="Griggs A."/>
            <person name="Gujja S."/>
            <person name="Hansen M."/>
            <person name="Howarth C."/>
            <person name="Imamovic A."/>
            <person name="Ireland A."/>
            <person name="Larimer J."/>
            <person name="McCowan C."/>
            <person name="Murphy C."/>
            <person name="Pearson M."/>
            <person name="Poon T.W."/>
            <person name="Priest M."/>
            <person name="Roberts A."/>
            <person name="Saif S."/>
            <person name="Shea T."/>
            <person name="Sykes S."/>
            <person name="Wortman J."/>
            <person name="Nusbaum C."/>
            <person name="Birren B."/>
        </authorList>
    </citation>
    <scope>NUCLEOTIDE SEQUENCE [LARGE SCALE GENOMIC DNA]</scope>
    <source>
        <strain evidence="1 4">MGH 27</strain>
    </source>
</reference>
<dbReference type="GeneID" id="69758059"/>
<dbReference type="RefSeq" id="WP_032700834.1">
    <property type="nucleotide sequence ID" value="NZ_BQUL01000052.1"/>
</dbReference>
<evidence type="ECO:0000313" key="4">
    <source>
        <dbReference type="Proteomes" id="UP000020202"/>
    </source>
</evidence>
<proteinExistence type="predicted"/>
<evidence type="ECO:0000313" key="2">
    <source>
        <dbReference type="EMBL" id="KLY25315.1"/>
    </source>
</evidence>
<dbReference type="Proteomes" id="UP001249822">
    <property type="component" value="Unassembled WGS sequence"/>
</dbReference>
<evidence type="ECO:0000313" key="5">
    <source>
        <dbReference type="Proteomes" id="UP000036305"/>
    </source>
</evidence>
<name>A0A0J2GRF9_9ENTR</name>
<reference evidence="3" key="3">
    <citation type="journal article" date="2023" name="Front. Microbiol.">
        <title>Genomic characterization of carbapenem-resistant Klebsiella oxytoca complex in China: a multi-center study.</title>
        <authorList>
            <person name="Wan W."/>
            <person name="Yang X."/>
            <person name="Yu H."/>
            <person name="Wang M."/>
            <person name="Jia W."/>
            <person name="Huang B."/>
            <person name="Qu F."/>
            <person name="Shan B."/>
            <person name="Tang Y.W."/>
            <person name="Chen L."/>
            <person name="Du H."/>
        </authorList>
    </citation>
    <scope>NUCLEOTIDE SEQUENCE</scope>
    <source>
        <strain evidence="3">HD1688</strain>
    </source>
</reference>
<reference evidence="3" key="4">
    <citation type="submission" date="2023-01" db="EMBL/GenBank/DDBJ databases">
        <authorList>
            <person name="Du H."/>
            <person name="Wan W."/>
        </authorList>
    </citation>
    <scope>NUCLEOTIDE SEQUENCE</scope>
    <source>
        <strain evidence="3">HD1688</strain>
    </source>
</reference>
<comment type="caution">
    <text evidence="1">The sequence shown here is derived from an EMBL/GenBank/DDBJ whole genome shotgun (WGS) entry which is preliminary data.</text>
</comment>
<evidence type="ECO:0000313" key="3">
    <source>
        <dbReference type="EMBL" id="MDS7903164.1"/>
    </source>
</evidence>
<accession>A0A0J2GRF9</accession>
<dbReference type="EMBL" id="LEUS01000031">
    <property type="protein sequence ID" value="KLY25315.1"/>
    <property type="molecule type" value="Genomic_DNA"/>
</dbReference>
<dbReference type="Proteomes" id="UP000020202">
    <property type="component" value="Unassembled WGS sequence"/>
</dbReference>
<reference evidence="2 5" key="2">
    <citation type="submission" date="2015-06" db="EMBL/GenBank/DDBJ databases">
        <title>The Genome Sequence of None.</title>
        <authorList>
            <consortium name="The Broad Institute Genomics Platform"/>
            <consortium name="The Broad Institute Genome Sequencing Center for Infectious Disease"/>
            <person name="Earl A.M."/>
            <person name="Onderdonk A.B."/>
            <person name="Kirby J."/>
            <person name="Ferraro M.J."/>
            <person name="Huang S."/>
            <person name="Spencer M."/>
            <person name="Fodor A."/>
            <person name="Hooper D."/>
            <person name="Dekker J."/>
            <person name="O'Brien T."/>
            <person name="Quan V."/>
            <person name="Gombosev A."/>
            <person name="Delaney M."/>
            <person name="DuBois A."/>
            <person name="Ernst C."/>
            <person name="Kim D.S."/>
            <person name="Rossman W."/>
            <person name="Gohs F."/>
            <person name="Petruso H."/>
            <person name="Nozar T."/>
            <person name="Mougeot F."/>
            <person name="Manson-McGuire A."/>
            <person name="Young S."/>
            <person name="Abouelleil A."/>
            <person name="Cao P."/>
            <person name="Chapman S.B."/>
            <person name="Griggs A."/>
            <person name="Priest M."/>
            <person name="Shea T."/>
            <person name="Wortman I."/>
            <person name="Wortman J.R."/>
            <person name="Nusbaum C."/>
            <person name="Birren B."/>
        </authorList>
    </citation>
    <scope>NUCLEOTIDE SEQUENCE [LARGE SCALE GENOMIC DNA]</scope>
    <source>
        <strain evidence="2 5">MGH87</strain>
    </source>
</reference>
<dbReference type="EMBL" id="JCNZ01000020">
    <property type="protein sequence ID" value="EWF80061.1"/>
    <property type="molecule type" value="Genomic_DNA"/>
</dbReference>
<gene>
    <name evidence="1" type="ORF">L373_05829</name>
    <name evidence="3" type="ORF">PTQ40_29860</name>
    <name evidence="2" type="ORF">SK91_05906</name>
</gene>
<evidence type="ECO:0000313" key="1">
    <source>
        <dbReference type="EMBL" id="EWF80061.1"/>
    </source>
</evidence>
<dbReference type="Proteomes" id="UP000036305">
    <property type="component" value="Unassembled WGS sequence"/>
</dbReference>
<sequence>MQFDPQIVAQANAFVNALRSGKRAHVPAMRLEYWQQFLTVVYSGLGLA</sequence>
<dbReference type="AlphaFoldDB" id="A0A0J2GRF9"/>
<keyword evidence="5" id="KW-1185">Reference proteome</keyword>